<dbReference type="InterPro" id="IPR036397">
    <property type="entry name" value="RNaseH_sf"/>
</dbReference>
<dbReference type="PANTHER" id="PTHR42648:SF18">
    <property type="entry name" value="RETROTRANSPOSON, UNCLASSIFIED-LIKE PROTEIN"/>
    <property type="match status" value="1"/>
</dbReference>
<evidence type="ECO:0000313" key="3">
    <source>
        <dbReference type="EMBL" id="MCI25793.1"/>
    </source>
</evidence>
<dbReference type="EMBL" id="LXQA010149413">
    <property type="protein sequence ID" value="MCI25793.1"/>
    <property type="molecule type" value="Genomic_DNA"/>
</dbReference>
<dbReference type="Gene3D" id="3.30.420.10">
    <property type="entry name" value="Ribonuclease H-like superfamily/Ribonuclease H"/>
    <property type="match status" value="1"/>
</dbReference>
<protein>
    <submittedName>
        <fullName evidence="3">Retrovirus-related pol polyprotein from transposon tnt 1-94</fullName>
    </submittedName>
</protein>
<dbReference type="SUPFAM" id="SSF53098">
    <property type="entry name" value="Ribonuclease H-like"/>
    <property type="match status" value="1"/>
</dbReference>
<organism evidence="3 4">
    <name type="scientific">Trifolium medium</name>
    <dbReference type="NCBI Taxonomy" id="97028"/>
    <lineage>
        <taxon>Eukaryota</taxon>
        <taxon>Viridiplantae</taxon>
        <taxon>Streptophyta</taxon>
        <taxon>Embryophyta</taxon>
        <taxon>Tracheophyta</taxon>
        <taxon>Spermatophyta</taxon>
        <taxon>Magnoliopsida</taxon>
        <taxon>eudicotyledons</taxon>
        <taxon>Gunneridae</taxon>
        <taxon>Pentapetalae</taxon>
        <taxon>rosids</taxon>
        <taxon>fabids</taxon>
        <taxon>Fabales</taxon>
        <taxon>Fabaceae</taxon>
        <taxon>Papilionoideae</taxon>
        <taxon>50 kb inversion clade</taxon>
        <taxon>NPAAA clade</taxon>
        <taxon>Hologalegina</taxon>
        <taxon>IRL clade</taxon>
        <taxon>Trifolieae</taxon>
        <taxon>Trifolium</taxon>
    </lineage>
</organism>
<feature type="region of interest" description="Disordered" evidence="1">
    <location>
        <begin position="118"/>
        <end position="137"/>
    </location>
</feature>
<comment type="caution">
    <text evidence="3">The sequence shown here is derived from an EMBL/GenBank/DDBJ whole genome shotgun (WGS) entry which is preliminary data.</text>
</comment>
<accession>A0A392QN17</accession>
<feature type="domain" description="Retroviral polymerase SH3-like" evidence="2">
    <location>
        <begin position="55"/>
        <end position="118"/>
    </location>
</feature>
<dbReference type="InterPro" id="IPR039537">
    <property type="entry name" value="Retrotran_Ty1/copia-like"/>
</dbReference>
<sequence length="137" mass="15919">MLDGRNVPKKFWPEALNWATYVLNRSPTLSVKDMTPQEAWSGSKPTVHHFRFFGCLAFVHVPDVHRKKKLDDKSLKCILLGVSEESEAYRLYDPINKKVIVSRHMVFEESKAWKWNDDMHQKPSHMTSTDDASETSE</sequence>
<dbReference type="Pfam" id="PF25597">
    <property type="entry name" value="SH3_retrovirus"/>
    <property type="match status" value="1"/>
</dbReference>
<evidence type="ECO:0000256" key="1">
    <source>
        <dbReference type="SAM" id="MobiDB-lite"/>
    </source>
</evidence>
<dbReference type="GO" id="GO:0003676">
    <property type="term" value="F:nucleic acid binding"/>
    <property type="evidence" value="ECO:0007669"/>
    <property type="project" value="InterPro"/>
</dbReference>
<dbReference type="Proteomes" id="UP000265520">
    <property type="component" value="Unassembled WGS sequence"/>
</dbReference>
<feature type="non-terminal residue" evidence="3">
    <location>
        <position position="137"/>
    </location>
</feature>
<dbReference type="PANTHER" id="PTHR42648">
    <property type="entry name" value="TRANSPOSASE, PUTATIVE-RELATED"/>
    <property type="match status" value="1"/>
</dbReference>
<evidence type="ECO:0000259" key="2">
    <source>
        <dbReference type="Pfam" id="PF25597"/>
    </source>
</evidence>
<reference evidence="3 4" key="1">
    <citation type="journal article" date="2018" name="Front. Plant Sci.">
        <title>Red Clover (Trifolium pratense) and Zigzag Clover (T. medium) - A Picture of Genomic Similarities and Differences.</title>
        <authorList>
            <person name="Dluhosova J."/>
            <person name="Istvanek J."/>
            <person name="Nedelnik J."/>
            <person name="Repkova J."/>
        </authorList>
    </citation>
    <scope>NUCLEOTIDE SEQUENCE [LARGE SCALE GENOMIC DNA]</scope>
    <source>
        <strain evidence="4">cv. 10/8</strain>
        <tissue evidence="3">Leaf</tissue>
    </source>
</reference>
<name>A0A392QN17_9FABA</name>
<proteinExistence type="predicted"/>
<evidence type="ECO:0000313" key="4">
    <source>
        <dbReference type="Proteomes" id="UP000265520"/>
    </source>
</evidence>
<dbReference type="InterPro" id="IPR012337">
    <property type="entry name" value="RNaseH-like_sf"/>
</dbReference>
<keyword evidence="4" id="KW-1185">Reference proteome</keyword>
<dbReference type="InterPro" id="IPR057670">
    <property type="entry name" value="SH3_retrovirus"/>
</dbReference>
<dbReference type="AlphaFoldDB" id="A0A392QN17"/>